<evidence type="ECO:0000256" key="14">
    <source>
        <dbReference type="ARBA" id="ARBA00052538"/>
    </source>
</evidence>
<organism evidence="20 21">
    <name type="scientific">Adineta ricciae</name>
    <name type="common">Rotifer</name>
    <dbReference type="NCBI Taxonomy" id="249248"/>
    <lineage>
        <taxon>Eukaryota</taxon>
        <taxon>Metazoa</taxon>
        <taxon>Spiralia</taxon>
        <taxon>Gnathifera</taxon>
        <taxon>Rotifera</taxon>
        <taxon>Eurotatoria</taxon>
        <taxon>Bdelloidea</taxon>
        <taxon>Adinetida</taxon>
        <taxon>Adinetidae</taxon>
        <taxon>Adineta</taxon>
    </lineage>
</organism>
<name>A0A814BY94_ADIRI</name>
<dbReference type="GO" id="GO:0015297">
    <property type="term" value="F:antiporter activity"/>
    <property type="evidence" value="ECO:0007669"/>
    <property type="project" value="UniProtKB-KW"/>
</dbReference>
<reference evidence="20" key="1">
    <citation type="submission" date="2021-02" db="EMBL/GenBank/DDBJ databases">
        <authorList>
            <person name="Nowell W R."/>
        </authorList>
    </citation>
    <scope>NUCLEOTIDE SEQUENCE</scope>
</reference>
<dbReference type="InterPro" id="IPR050391">
    <property type="entry name" value="Mito_Metabolite_Transporter"/>
</dbReference>
<evidence type="ECO:0000256" key="1">
    <source>
        <dbReference type="ARBA" id="ARBA00004141"/>
    </source>
</evidence>
<evidence type="ECO:0000256" key="11">
    <source>
        <dbReference type="ARBA" id="ARBA00040264"/>
    </source>
</evidence>
<feature type="region of interest" description="Disordered" evidence="18">
    <location>
        <begin position="1"/>
        <end position="27"/>
    </location>
</feature>
<evidence type="ECO:0000256" key="13">
    <source>
        <dbReference type="ARBA" id="ARBA00050291"/>
    </source>
</evidence>
<comment type="catalytic activity">
    <reaction evidence="15">
        <text>succinate(in) + 2-oxoglutarate(out) = succinate(out) + 2-oxoglutarate(in)</text>
        <dbReference type="Rhea" id="RHEA:71595"/>
        <dbReference type="ChEBI" id="CHEBI:16810"/>
        <dbReference type="ChEBI" id="CHEBI:30031"/>
    </reaction>
</comment>
<feature type="repeat" description="Solcar" evidence="16">
    <location>
        <begin position="34"/>
        <end position="119"/>
    </location>
</feature>
<feature type="transmembrane region" description="Helical" evidence="19">
    <location>
        <begin position="34"/>
        <end position="53"/>
    </location>
</feature>
<evidence type="ECO:0000256" key="15">
    <source>
        <dbReference type="ARBA" id="ARBA00052710"/>
    </source>
</evidence>
<evidence type="ECO:0000256" key="3">
    <source>
        <dbReference type="ARBA" id="ARBA00022448"/>
    </source>
</evidence>
<accession>A0A814BY94</accession>
<keyword evidence="4" id="KW-0050">Antiport</keyword>
<dbReference type="AlphaFoldDB" id="A0A814BY94"/>
<feature type="transmembrane region" description="Helical" evidence="19">
    <location>
        <begin position="230"/>
        <end position="251"/>
    </location>
</feature>
<dbReference type="FunFam" id="1.50.40.10:FF:000013">
    <property type="entry name" value="Mitochondrial 2-oxoglutarate/malate carrier protein-like protein"/>
    <property type="match status" value="1"/>
</dbReference>
<feature type="repeat" description="Solcar" evidence="16">
    <location>
        <begin position="128"/>
        <end position="219"/>
    </location>
</feature>
<sequence length="332" mass="36358">MGAKSIPNSDSNVPKPPSSTSDAPKTVANTPNSIKFLIGGVAGMTATLFVHPMDVVKNRMQMSGVGGAAKEYKTSFHALTQIFGKEGFRGIYSGLSAGLLRQATYTTARLGIYQTLLERFRQPDGRPPTFVVNLLLGVASGGLGSFVGTPAEVALIRMTLDGRLPAAERRNYAHVFDALVRIVREEGLLKLWRGAIPTATRAMIVNAAQMPTYSQAKQALISTGLMQQGFPLHAVSSLIAALVTTAVSLPVDIVKTRYQNMKVVQGKPEYSSILDVFQRILRQEGLFSFWKGFTPYFSRLGPHTILTFIFIEQLNIQYQRRVLKNEVYSSTL</sequence>
<evidence type="ECO:0000256" key="7">
    <source>
        <dbReference type="ARBA" id="ARBA00022989"/>
    </source>
</evidence>
<dbReference type="EMBL" id="CAJNOR010000501">
    <property type="protein sequence ID" value="CAF0932478.1"/>
    <property type="molecule type" value="Genomic_DNA"/>
</dbReference>
<comment type="catalytic activity">
    <reaction evidence="13">
        <text>maleate(in) + 2-oxoglutarate(out) = maleate(out) + 2-oxoglutarate(in)</text>
        <dbReference type="Rhea" id="RHEA:71599"/>
        <dbReference type="ChEBI" id="CHEBI:16810"/>
        <dbReference type="ChEBI" id="CHEBI:30780"/>
    </reaction>
</comment>
<dbReference type="Pfam" id="PF00153">
    <property type="entry name" value="Mito_carr"/>
    <property type="match status" value="3"/>
</dbReference>
<evidence type="ECO:0000256" key="17">
    <source>
        <dbReference type="RuleBase" id="RU000488"/>
    </source>
</evidence>
<evidence type="ECO:0000256" key="9">
    <source>
        <dbReference type="ARBA" id="ARBA00023136"/>
    </source>
</evidence>
<evidence type="ECO:0000256" key="8">
    <source>
        <dbReference type="ARBA" id="ARBA00023055"/>
    </source>
</evidence>
<comment type="similarity">
    <text evidence="2 17">Belongs to the mitochondrial carrier (TC 2.A.29) family.</text>
</comment>
<keyword evidence="3 17" id="KW-0813">Transport</keyword>
<evidence type="ECO:0000256" key="5">
    <source>
        <dbReference type="ARBA" id="ARBA00022692"/>
    </source>
</evidence>
<comment type="subcellular location">
    <subcellularLocation>
        <location evidence="1">Membrane</location>
        <topology evidence="1">Multi-pass membrane protein</topology>
    </subcellularLocation>
</comment>
<comment type="catalytic activity">
    <reaction evidence="10">
        <text>(S)-malate(in) + 2-oxoglutarate(out) = (S)-malate(out) + 2-oxoglutarate(in)</text>
        <dbReference type="Rhea" id="RHEA:71587"/>
        <dbReference type="ChEBI" id="CHEBI:15589"/>
        <dbReference type="ChEBI" id="CHEBI:16810"/>
    </reaction>
</comment>
<evidence type="ECO:0000256" key="18">
    <source>
        <dbReference type="SAM" id="MobiDB-lite"/>
    </source>
</evidence>
<dbReference type="PROSITE" id="PS50920">
    <property type="entry name" value="SOLCAR"/>
    <property type="match status" value="3"/>
</dbReference>
<evidence type="ECO:0000256" key="6">
    <source>
        <dbReference type="ARBA" id="ARBA00022737"/>
    </source>
</evidence>
<keyword evidence="21" id="KW-1185">Reference proteome</keyword>
<evidence type="ECO:0000313" key="21">
    <source>
        <dbReference type="Proteomes" id="UP000663828"/>
    </source>
</evidence>
<comment type="catalytic activity">
    <reaction evidence="14">
        <text>malonate(in) + 2-oxoglutarate(out) = malonate(out) + 2-oxoglutarate(in)</text>
        <dbReference type="Rhea" id="RHEA:71591"/>
        <dbReference type="ChEBI" id="CHEBI:15792"/>
        <dbReference type="ChEBI" id="CHEBI:16810"/>
    </reaction>
</comment>
<keyword evidence="9 16" id="KW-0472">Membrane</keyword>
<protein>
    <recommendedName>
        <fullName evidence="11">Mitochondrial 2-oxoglutarate/malate carrier protein</fullName>
    </recommendedName>
</protein>
<feature type="repeat" description="Solcar" evidence="16">
    <location>
        <begin position="228"/>
        <end position="317"/>
    </location>
</feature>
<comment type="catalytic activity">
    <reaction evidence="12">
        <text>oxaloacetate(in) + 2-oxoglutarate(out) = oxaloacetate(out) + 2-oxoglutarate(in)</text>
        <dbReference type="Rhea" id="RHEA:71603"/>
        <dbReference type="ChEBI" id="CHEBI:16452"/>
        <dbReference type="ChEBI" id="CHEBI:16810"/>
    </reaction>
</comment>
<dbReference type="PANTHER" id="PTHR45618">
    <property type="entry name" value="MITOCHONDRIAL DICARBOXYLATE CARRIER-RELATED"/>
    <property type="match status" value="1"/>
</dbReference>
<evidence type="ECO:0000256" key="16">
    <source>
        <dbReference type="PROSITE-ProRule" id="PRU00282"/>
    </source>
</evidence>
<dbReference type="SUPFAM" id="SSF103506">
    <property type="entry name" value="Mitochondrial carrier"/>
    <property type="match status" value="1"/>
</dbReference>
<evidence type="ECO:0000256" key="12">
    <source>
        <dbReference type="ARBA" id="ARBA00050120"/>
    </source>
</evidence>
<dbReference type="InterPro" id="IPR018108">
    <property type="entry name" value="MCP_transmembrane"/>
</dbReference>
<keyword evidence="7 19" id="KW-1133">Transmembrane helix</keyword>
<dbReference type="Proteomes" id="UP000663828">
    <property type="component" value="Unassembled WGS sequence"/>
</dbReference>
<gene>
    <name evidence="20" type="ORF">XAT740_LOCUS9658</name>
</gene>
<evidence type="ECO:0000256" key="4">
    <source>
        <dbReference type="ARBA" id="ARBA00022449"/>
    </source>
</evidence>
<feature type="transmembrane region" description="Helical" evidence="19">
    <location>
        <begin position="129"/>
        <end position="148"/>
    </location>
</feature>
<evidence type="ECO:0000256" key="10">
    <source>
        <dbReference type="ARBA" id="ARBA00036491"/>
    </source>
</evidence>
<dbReference type="GO" id="GO:0016020">
    <property type="term" value="C:membrane"/>
    <property type="evidence" value="ECO:0007669"/>
    <property type="project" value="UniProtKB-SubCell"/>
</dbReference>
<evidence type="ECO:0000313" key="20">
    <source>
        <dbReference type="EMBL" id="CAF0932478.1"/>
    </source>
</evidence>
<dbReference type="Gene3D" id="1.50.40.10">
    <property type="entry name" value="Mitochondrial carrier domain"/>
    <property type="match status" value="1"/>
</dbReference>
<evidence type="ECO:0000256" key="19">
    <source>
        <dbReference type="SAM" id="Phobius"/>
    </source>
</evidence>
<dbReference type="GO" id="GO:0006869">
    <property type="term" value="P:lipid transport"/>
    <property type="evidence" value="ECO:0007669"/>
    <property type="project" value="UniProtKB-KW"/>
</dbReference>
<dbReference type="InterPro" id="IPR023395">
    <property type="entry name" value="MCP_dom_sf"/>
</dbReference>
<keyword evidence="5 16" id="KW-0812">Transmembrane</keyword>
<proteinExistence type="inferred from homology"/>
<keyword evidence="6" id="KW-0677">Repeat</keyword>
<evidence type="ECO:0000256" key="2">
    <source>
        <dbReference type="ARBA" id="ARBA00006375"/>
    </source>
</evidence>
<keyword evidence="8" id="KW-0445">Lipid transport</keyword>
<comment type="caution">
    <text evidence="20">The sequence shown here is derived from an EMBL/GenBank/DDBJ whole genome shotgun (WGS) entry which is preliminary data.</text>
</comment>